<comment type="similarity">
    <text evidence="1">Belongs to the protease inhibitor I20 (potato type II proteinase inhibitor) family.</text>
</comment>
<dbReference type="SUPFAM" id="SSF100897">
    <property type="entry name" value="Plant proteinase inhibitors"/>
    <property type="match status" value="1"/>
</dbReference>
<dbReference type="OrthoDB" id="1539471at2759"/>
<protein>
    <submittedName>
        <fullName evidence="5">Uncharacterized protein</fullName>
    </submittedName>
</protein>
<dbReference type="Pfam" id="PF02428">
    <property type="entry name" value="Prot_inhib_II"/>
    <property type="match status" value="1"/>
</dbReference>
<keyword evidence="4" id="KW-1015">Disulfide bond</keyword>
<dbReference type="Gene3D" id="3.30.60.30">
    <property type="match status" value="1"/>
</dbReference>
<evidence type="ECO:0000256" key="3">
    <source>
        <dbReference type="ARBA" id="ARBA00022900"/>
    </source>
</evidence>
<comment type="caution">
    <text evidence="5">The sequence shown here is derived from an EMBL/GenBank/DDBJ whole genome shotgun (WGS) entry which is preliminary data.</text>
</comment>
<name>S8C5T1_9LAMI</name>
<dbReference type="PANTHER" id="PTHR33832">
    <property type="entry name" value="SERINE-TYPE ENDOPEPTIDASE INHIBITOR"/>
    <property type="match status" value="1"/>
</dbReference>
<dbReference type="InterPro" id="IPR003465">
    <property type="entry name" value="Prot_inh_I20"/>
</dbReference>
<keyword evidence="2" id="KW-0646">Protease inhibitor</keyword>
<accession>S8C5T1</accession>
<evidence type="ECO:0000256" key="2">
    <source>
        <dbReference type="ARBA" id="ARBA00022690"/>
    </source>
</evidence>
<dbReference type="InterPro" id="IPR051391">
    <property type="entry name" value="Protease_inhibitor_I20"/>
</dbReference>
<evidence type="ECO:0000313" key="5">
    <source>
        <dbReference type="EMBL" id="EPS62185.1"/>
    </source>
</evidence>
<dbReference type="GO" id="GO:0004867">
    <property type="term" value="F:serine-type endopeptidase inhibitor activity"/>
    <property type="evidence" value="ECO:0007669"/>
    <property type="project" value="UniProtKB-KW"/>
</dbReference>
<reference evidence="5 6" key="1">
    <citation type="journal article" date="2013" name="BMC Genomics">
        <title>The miniature genome of a carnivorous plant Genlisea aurea contains a low number of genes and short non-coding sequences.</title>
        <authorList>
            <person name="Leushkin E.V."/>
            <person name="Sutormin R.A."/>
            <person name="Nabieva E.R."/>
            <person name="Penin A.A."/>
            <person name="Kondrashov A.S."/>
            <person name="Logacheva M.D."/>
        </authorList>
    </citation>
    <scope>NUCLEOTIDE SEQUENCE [LARGE SCALE GENOMIC DNA]</scope>
</reference>
<dbReference type="AlphaFoldDB" id="S8C5T1"/>
<proteinExistence type="inferred from homology"/>
<dbReference type="EMBL" id="AUSU01006327">
    <property type="protein sequence ID" value="EPS62185.1"/>
    <property type="molecule type" value="Genomic_DNA"/>
</dbReference>
<dbReference type="Proteomes" id="UP000015453">
    <property type="component" value="Unassembled WGS sequence"/>
</dbReference>
<sequence>MESAGARFCPLFCFRSEYMTCPSTGYERLPPQCNCCLAGPGCKIYGFDGRLLCAEPEAPRLPPRCNCCLAGPGCKIHGFDGRLLCAEPEVPYP</sequence>
<evidence type="ECO:0000256" key="1">
    <source>
        <dbReference type="ARBA" id="ARBA00007766"/>
    </source>
</evidence>
<organism evidence="5 6">
    <name type="scientific">Genlisea aurea</name>
    <dbReference type="NCBI Taxonomy" id="192259"/>
    <lineage>
        <taxon>Eukaryota</taxon>
        <taxon>Viridiplantae</taxon>
        <taxon>Streptophyta</taxon>
        <taxon>Embryophyta</taxon>
        <taxon>Tracheophyta</taxon>
        <taxon>Spermatophyta</taxon>
        <taxon>Magnoliopsida</taxon>
        <taxon>eudicotyledons</taxon>
        <taxon>Gunneridae</taxon>
        <taxon>Pentapetalae</taxon>
        <taxon>asterids</taxon>
        <taxon>lamiids</taxon>
        <taxon>Lamiales</taxon>
        <taxon>Lentibulariaceae</taxon>
        <taxon>Genlisea</taxon>
    </lineage>
</organism>
<evidence type="ECO:0000313" key="6">
    <source>
        <dbReference type="Proteomes" id="UP000015453"/>
    </source>
</evidence>
<keyword evidence="3" id="KW-0722">Serine protease inhibitor</keyword>
<gene>
    <name evidence="5" type="ORF">M569_12609</name>
</gene>
<keyword evidence="6" id="KW-1185">Reference proteome</keyword>
<dbReference type="PANTHER" id="PTHR33832:SF15">
    <property type="entry name" value="SERINE-TYPE ENDOPEPTIDASE INHIBITOR"/>
    <property type="match status" value="1"/>
</dbReference>
<evidence type="ECO:0000256" key="4">
    <source>
        <dbReference type="ARBA" id="ARBA00023157"/>
    </source>
</evidence>